<evidence type="ECO:0000256" key="1">
    <source>
        <dbReference type="ARBA" id="ARBA00023239"/>
    </source>
</evidence>
<dbReference type="InterPro" id="IPR006680">
    <property type="entry name" value="Amidohydro-rel"/>
</dbReference>
<dbReference type="InterPro" id="IPR032465">
    <property type="entry name" value="ACMSD"/>
</dbReference>
<keyword evidence="4" id="KW-1185">Reference proteome</keyword>
<accession>A0ABY8C0U3</accession>
<gene>
    <name evidence="3" type="ORF">PU630_14685</name>
</gene>
<dbReference type="SUPFAM" id="SSF51556">
    <property type="entry name" value="Metallo-dependent hydrolases"/>
    <property type="match status" value="1"/>
</dbReference>
<name>A0ABY8C0U3_9MICO</name>
<feature type="domain" description="Amidohydrolase-related" evidence="2">
    <location>
        <begin position="3"/>
        <end position="325"/>
    </location>
</feature>
<keyword evidence="1" id="KW-0456">Lyase</keyword>
<dbReference type="RefSeq" id="WP_275277801.1">
    <property type="nucleotide sequence ID" value="NZ_CP119108.1"/>
</dbReference>
<dbReference type="PANTHER" id="PTHR21240:SF28">
    <property type="entry name" value="ISO-OROTATE DECARBOXYLASE (EUROFUNG)"/>
    <property type="match status" value="1"/>
</dbReference>
<evidence type="ECO:0000259" key="2">
    <source>
        <dbReference type="Pfam" id="PF04909"/>
    </source>
</evidence>
<evidence type="ECO:0000313" key="3">
    <source>
        <dbReference type="EMBL" id="WEG08473.1"/>
    </source>
</evidence>
<dbReference type="InterPro" id="IPR032466">
    <property type="entry name" value="Metal_Hydrolase"/>
</dbReference>
<reference evidence="3 4" key="1">
    <citation type="submission" date="2023-03" db="EMBL/GenBank/DDBJ databases">
        <title>Genome sequence of Microbacterium sp. KACC 23027.</title>
        <authorList>
            <person name="Kim S."/>
            <person name="Heo J."/>
            <person name="Kwon S.-W."/>
        </authorList>
    </citation>
    <scope>NUCLEOTIDE SEQUENCE [LARGE SCALE GENOMIC DNA]</scope>
    <source>
        <strain evidence="3 4">KACC 23027</strain>
    </source>
</reference>
<protein>
    <submittedName>
        <fullName evidence="3">Amidohydrolase family protein</fullName>
    </submittedName>
</protein>
<dbReference type="EMBL" id="CP119108">
    <property type="protein sequence ID" value="WEG08473.1"/>
    <property type="molecule type" value="Genomic_DNA"/>
</dbReference>
<dbReference type="Gene3D" id="3.20.20.140">
    <property type="entry name" value="Metal-dependent hydrolases"/>
    <property type="match status" value="1"/>
</dbReference>
<organism evidence="3 4">
    <name type="scientific">Microbacterium horticulturae</name>
    <dbReference type="NCBI Taxonomy" id="3028316"/>
    <lineage>
        <taxon>Bacteria</taxon>
        <taxon>Bacillati</taxon>
        <taxon>Actinomycetota</taxon>
        <taxon>Actinomycetes</taxon>
        <taxon>Micrococcales</taxon>
        <taxon>Microbacteriaceae</taxon>
        <taxon>Microbacterium</taxon>
    </lineage>
</organism>
<proteinExistence type="predicted"/>
<dbReference type="Pfam" id="PF04909">
    <property type="entry name" value="Amidohydro_2"/>
    <property type="match status" value="1"/>
</dbReference>
<dbReference type="Proteomes" id="UP001214553">
    <property type="component" value="Chromosome"/>
</dbReference>
<sequence>MRIDVHSHYRSPRFMETLTQLGAFEEIEVYRMMKEQTLRPRDEATRRHDEDVSERIADMDAGGVDLQVLSLGGGQPYFPDAEKAVIASRVSNDDFSELMRQHPTRLNAFGTVPLPHVDETLAEIERCLDELSFLGINLGCSAEGITLDDARLAPVWEELDRRGAVVYIHPGASVGSITGAEQFHLGPDFVSPSEIAITAARLVVTGMLDRYPNVKIILATLGGALPFLAGRYDHGLRQEYPELHAELGGFPRNLRRFYYDTSVLEEPEALRLASERFGADRLMLGSDFPRDGSSATAAVSYVAESQYLDSDQKVAILDRNAEALLTGLLVSE</sequence>
<evidence type="ECO:0000313" key="4">
    <source>
        <dbReference type="Proteomes" id="UP001214553"/>
    </source>
</evidence>
<dbReference type="PANTHER" id="PTHR21240">
    <property type="entry name" value="2-AMINO-3-CARBOXYLMUCONATE-6-SEMIALDEHYDE DECARBOXYLASE"/>
    <property type="match status" value="1"/>
</dbReference>